<dbReference type="InterPro" id="IPR002933">
    <property type="entry name" value="Peptidase_M20"/>
</dbReference>
<evidence type="ECO:0000256" key="1">
    <source>
        <dbReference type="ARBA" id="ARBA00001947"/>
    </source>
</evidence>
<dbReference type="InterPro" id="IPR036264">
    <property type="entry name" value="Bact_exopeptidase_dim_dom"/>
</dbReference>
<organism evidence="9 10">
    <name type="scientific">Agrilactobacillus yilanensis</name>
    <dbReference type="NCBI Taxonomy" id="2485997"/>
    <lineage>
        <taxon>Bacteria</taxon>
        <taxon>Bacillati</taxon>
        <taxon>Bacillota</taxon>
        <taxon>Bacilli</taxon>
        <taxon>Lactobacillales</taxon>
        <taxon>Lactobacillaceae</taxon>
        <taxon>Agrilactobacillus</taxon>
    </lineage>
</organism>
<keyword evidence="8" id="KW-0482">Metalloprotease</keyword>
<gene>
    <name evidence="9" type="ORF">ACFQ5M_01240</name>
</gene>
<keyword evidence="6" id="KW-0862">Zinc</keyword>
<comment type="cofactor">
    <cofactor evidence="1">
        <name>Zn(2+)</name>
        <dbReference type="ChEBI" id="CHEBI:29105"/>
    </cofactor>
</comment>
<evidence type="ECO:0000313" key="10">
    <source>
        <dbReference type="Proteomes" id="UP001597267"/>
    </source>
</evidence>
<dbReference type="EMBL" id="JBHTOP010000002">
    <property type="protein sequence ID" value="MFD1670713.1"/>
    <property type="molecule type" value="Genomic_DNA"/>
</dbReference>
<name>A0ABW4J4X3_9LACO</name>
<dbReference type="NCBIfam" id="TIGR01887">
    <property type="entry name" value="dipeptidaselike"/>
    <property type="match status" value="1"/>
</dbReference>
<keyword evidence="3" id="KW-0645">Protease</keyword>
<dbReference type="PANTHER" id="PTHR43808">
    <property type="entry name" value="ACETYLORNITHINE DEACETYLASE"/>
    <property type="match status" value="1"/>
</dbReference>
<dbReference type="InterPro" id="IPR050072">
    <property type="entry name" value="Peptidase_M20A"/>
</dbReference>
<dbReference type="SUPFAM" id="SSF53187">
    <property type="entry name" value="Zn-dependent exopeptidases"/>
    <property type="match status" value="1"/>
</dbReference>
<evidence type="ECO:0000256" key="8">
    <source>
        <dbReference type="ARBA" id="ARBA00023049"/>
    </source>
</evidence>
<dbReference type="PROSITE" id="PS00758">
    <property type="entry name" value="ARGE_DAPE_CPG2_1"/>
    <property type="match status" value="1"/>
</dbReference>
<dbReference type="PANTHER" id="PTHR43808:SF31">
    <property type="entry name" value="N-ACETYL-L-CITRULLINE DEACETYLASE"/>
    <property type="match status" value="1"/>
</dbReference>
<protein>
    <submittedName>
        <fullName evidence="9">Sapep family Mn(2+)-dependent dipeptidase</fullName>
        <ecNumber evidence="9">3.4.13.-</ecNumber>
    </submittedName>
</protein>
<dbReference type="GO" id="GO:0016805">
    <property type="term" value="F:dipeptidase activity"/>
    <property type="evidence" value="ECO:0007669"/>
    <property type="project" value="UniProtKB-KW"/>
</dbReference>
<keyword evidence="4" id="KW-0479">Metal-binding</keyword>
<evidence type="ECO:0000256" key="2">
    <source>
        <dbReference type="ARBA" id="ARBA00006247"/>
    </source>
</evidence>
<evidence type="ECO:0000256" key="5">
    <source>
        <dbReference type="ARBA" id="ARBA00022801"/>
    </source>
</evidence>
<dbReference type="Proteomes" id="UP001597267">
    <property type="component" value="Unassembled WGS sequence"/>
</dbReference>
<keyword evidence="10" id="KW-1185">Reference proteome</keyword>
<sequence length="435" mass="48018">MNQTEMTALIDQQWPLFLKDLDRMLKIASVQGPAEPGAPFGVEPKRALTAVTALGQAYGFKTEIVNDAMAYVQWGPDDQNYIGIVGHLDVVAAGKGWHFPPFSLSEQAERYYGRGILDNKGAIMACLFGMKLLKEAGITLKQTVRLIFGSNEESGSQDVALYLQQERPPLFGFTPDCKFPVVYGERGIVNYRITTKLTPATLARISDFVGDQAKDHVPDCLAVSVDDQYFEAKGRQTPTNAPQLGINAITVLAADLLAYQQGPSELLMYAQWLKTRLANQHYGEGLGLNYEDDASGRLIMTPYLWQKTATGFALELAIRYPITIQETQITQQLQQVLPERSTLEIIRSIPGVRKSPEAPFIKTLSRIYTEITGLDGTPVTTTGATYARVMPNIVAFGPSFPGQKGIAHKQDEWLNKADLKQMMAIYMAAIEAMAN</sequence>
<comment type="similarity">
    <text evidence="2">Belongs to the peptidase M20A family.</text>
</comment>
<accession>A0ABW4J4X3</accession>
<dbReference type="RefSeq" id="WP_125712853.1">
    <property type="nucleotide sequence ID" value="NZ_JBHTOP010000002.1"/>
</dbReference>
<dbReference type="Gene3D" id="3.40.630.10">
    <property type="entry name" value="Zn peptidases"/>
    <property type="match status" value="2"/>
</dbReference>
<evidence type="ECO:0000256" key="4">
    <source>
        <dbReference type="ARBA" id="ARBA00022723"/>
    </source>
</evidence>
<comment type="caution">
    <text evidence="9">The sequence shown here is derived from an EMBL/GenBank/DDBJ whole genome shotgun (WGS) entry which is preliminary data.</text>
</comment>
<evidence type="ECO:0000313" key="9">
    <source>
        <dbReference type="EMBL" id="MFD1670713.1"/>
    </source>
</evidence>
<dbReference type="Pfam" id="PF01546">
    <property type="entry name" value="Peptidase_M20"/>
    <property type="match status" value="1"/>
</dbReference>
<evidence type="ECO:0000256" key="6">
    <source>
        <dbReference type="ARBA" id="ARBA00022833"/>
    </source>
</evidence>
<dbReference type="InterPro" id="IPR001261">
    <property type="entry name" value="ArgE/DapE_CS"/>
</dbReference>
<keyword evidence="7 9" id="KW-0224">Dipeptidase</keyword>
<keyword evidence="5 9" id="KW-0378">Hydrolase</keyword>
<evidence type="ECO:0000256" key="7">
    <source>
        <dbReference type="ARBA" id="ARBA00022997"/>
    </source>
</evidence>
<evidence type="ECO:0000256" key="3">
    <source>
        <dbReference type="ARBA" id="ARBA00022670"/>
    </source>
</evidence>
<proteinExistence type="inferred from homology"/>
<dbReference type="EC" id="3.4.13.-" evidence="9"/>
<dbReference type="InterPro" id="IPR010964">
    <property type="entry name" value="M20A_pepV-rel"/>
</dbReference>
<reference evidence="10" key="1">
    <citation type="journal article" date="2019" name="Int. J. Syst. Evol. Microbiol.">
        <title>The Global Catalogue of Microorganisms (GCM) 10K type strain sequencing project: providing services to taxonomists for standard genome sequencing and annotation.</title>
        <authorList>
            <consortium name="The Broad Institute Genomics Platform"/>
            <consortium name="The Broad Institute Genome Sequencing Center for Infectious Disease"/>
            <person name="Wu L."/>
            <person name="Ma J."/>
        </authorList>
    </citation>
    <scope>NUCLEOTIDE SEQUENCE [LARGE SCALE GENOMIC DNA]</scope>
    <source>
        <strain evidence="10">CCM 8896</strain>
    </source>
</reference>
<dbReference type="SUPFAM" id="SSF55031">
    <property type="entry name" value="Bacterial exopeptidase dimerisation domain"/>
    <property type="match status" value="1"/>
</dbReference>